<dbReference type="AlphaFoldDB" id="A0A183ULK7"/>
<evidence type="ECO:0000313" key="3">
    <source>
        <dbReference type="Proteomes" id="UP000050794"/>
    </source>
</evidence>
<keyword evidence="3" id="KW-1185">Reference proteome</keyword>
<reference evidence="2 3" key="2">
    <citation type="submission" date="2018-11" db="EMBL/GenBank/DDBJ databases">
        <authorList>
            <consortium name="Pathogen Informatics"/>
        </authorList>
    </citation>
    <scope>NUCLEOTIDE SEQUENCE [LARGE SCALE GENOMIC DNA]</scope>
</reference>
<evidence type="ECO:0000313" key="2">
    <source>
        <dbReference type="EMBL" id="VDM40698.1"/>
    </source>
</evidence>
<dbReference type="Proteomes" id="UP000050794">
    <property type="component" value="Unassembled WGS sequence"/>
</dbReference>
<proteinExistence type="predicted"/>
<evidence type="ECO:0000313" key="4">
    <source>
        <dbReference type="WBParaSite" id="TCNE_0000937701-mRNA-1"/>
    </source>
</evidence>
<gene>
    <name evidence="2" type="ORF">TCNE_LOCUS9377</name>
</gene>
<feature type="region of interest" description="Disordered" evidence="1">
    <location>
        <begin position="468"/>
        <end position="491"/>
    </location>
</feature>
<protein>
    <submittedName>
        <fullName evidence="4">SAM-dependent MTase TRM10-type domain-containing protein</fullName>
    </submittedName>
</protein>
<organism evidence="3 4">
    <name type="scientific">Toxocara canis</name>
    <name type="common">Canine roundworm</name>
    <dbReference type="NCBI Taxonomy" id="6265"/>
    <lineage>
        <taxon>Eukaryota</taxon>
        <taxon>Metazoa</taxon>
        <taxon>Ecdysozoa</taxon>
        <taxon>Nematoda</taxon>
        <taxon>Chromadorea</taxon>
        <taxon>Rhabditida</taxon>
        <taxon>Spirurina</taxon>
        <taxon>Ascaridomorpha</taxon>
        <taxon>Ascaridoidea</taxon>
        <taxon>Toxocaridae</taxon>
        <taxon>Toxocara</taxon>
    </lineage>
</organism>
<reference evidence="4" key="1">
    <citation type="submission" date="2016-06" db="UniProtKB">
        <authorList>
            <consortium name="WormBaseParasite"/>
        </authorList>
    </citation>
    <scope>IDENTIFICATION</scope>
</reference>
<sequence>MANASACATPFFYDFARGVILLIANTNLIAASSPKSNYCSGDVMGRRVNKVVDARGGSDHDLVLVSNIGMRSCELIALSVHFRNAGNVMCPKSIFSRGVISSDPLEELAAVVCASIESELCSFRFQSADNAYVHCFNILKCAECASQSYHSEWWEAEIREPNFMGWFGAKGSRDSHRHCSFNLAFDVTLRNPAGGGGGERRSGGSADHVLLSAITGFREFRFWAAKSQFCVLDIDDFDMAVDRFEHCLYPRLTWTACYDPNDYSMHVEENFGNIEYKYALFRNYFIAKRHEEKPASYPWMWSSNDSFFESIPVKNPAQALLRSNKENIFVVAERDDSFNYKHWLPALCGLKMRALKKESVILDSCLTVCPEDTFLKDADVVMIPAGNKRALHLCKKCCEVQDEDSRRISAAKDRLRKKLQKNNARRSAVDDIISRKAFNECALASTGSMGACTIEELLSYVTGQAQKSKGSSKKRTRKSRRRKKETNDKQTECIGDVSETSKEKMFAVGQKMAIPSSWISADFDEVFRPLIQEKIDKLSGWHRQFEQFKLTMWEAREKVNQKRIEVRKCDLNYLKNCMKQAGIEILDDL</sequence>
<name>A0A183ULK7_TOXCA</name>
<feature type="compositionally biased region" description="Basic residues" evidence="1">
    <location>
        <begin position="470"/>
        <end position="484"/>
    </location>
</feature>
<dbReference type="WBParaSite" id="TCNE_0000937701-mRNA-1">
    <property type="protein sequence ID" value="TCNE_0000937701-mRNA-1"/>
    <property type="gene ID" value="TCNE_0000937701"/>
</dbReference>
<accession>A0A183ULK7</accession>
<dbReference type="EMBL" id="UYWY01020159">
    <property type="protein sequence ID" value="VDM40698.1"/>
    <property type="molecule type" value="Genomic_DNA"/>
</dbReference>
<evidence type="ECO:0000256" key="1">
    <source>
        <dbReference type="SAM" id="MobiDB-lite"/>
    </source>
</evidence>